<dbReference type="EMBL" id="CAJNOB010000070">
    <property type="protein sequence ID" value="CAF0705018.1"/>
    <property type="molecule type" value="Genomic_DNA"/>
</dbReference>
<accession>A0A8J2FTJ1</accession>
<reference evidence="1" key="1">
    <citation type="submission" date="2021-02" db="EMBL/GenBank/DDBJ databases">
        <authorList>
            <person name="Cremers G."/>
            <person name="Picone N."/>
        </authorList>
    </citation>
    <scope>NUCLEOTIDE SEQUENCE</scope>
    <source>
        <strain evidence="1">PQ17</strain>
    </source>
</reference>
<dbReference type="Proteomes" id="UP000663859">
    <property type="component" value="Unassembled WGS sequence"/>
</dbReference>
<dbReference type="AlphaFoldDB" id="A0A8J2FTJ1"/>
<name>A0A8J2FTJ1_9BACT</name>
<sequence>MGSGGKASLLGEFPVETLERISDFFNYPFVQTLHSLL</sequence>
<keyword evidence="2" id="KW-1185">Reference proteome</keyword>
<organism evidence="1 2">
    <name type="scientific">Candidatus Methylacidithermus pantelleriae</name>
    <dbReference type="NCBI Taxonomy" id="2744239"/>
    <lineage>
        <taxon>Bacteria</taxon>
        <taxon>Pseudomonadati</taxon>
        <taxon>Verrucomicrobiota</taxon>
        <taxon>Methylacidiphilae</taxon>
        <taxon>Methylacidiphilales</taxon>
        <taxon>Methylacidiphilaceae</taxon>
        <taxon>Candidatus Methylacidithermus</taxon>
    </lineage>
</organism>
<evidence type="ECO:0000313" key="2">
    <source>
        <dbReference type="Proteomes" id="UP000663859"/>
    </source>
</evidence>
<gene>
    <name evidence="1" type="ORF">MPNT_80069</name>
</gene>
<evidence type="ECO:0000313" key="1">
    <source>
        <dbReference type="EMBL" id="CAF0705018.1"/>
    </source>
</evidence>
<protein>
    <submittedName>
        <fullName evidence="1">Uncharacterized protein</fullName>
    </submittedName>
</protein>
<proteinExistence type="predicted"/>
<comment type="caution">
    <text evidence="1">The sequence shown here is derived from an EMBL/GenBank/DDBJ whole genome shotgun (WGS) entry which is preliminary data.</text>
</comment>